<dbReference type="Pfam" id="PF00254">
    <property type="entry name" value="FKBP_C"/>
    <property type="match status" value="1"/>
</dbReference>
<dbReference type="InterPro" id="IPR000774">
    <property type="entry name" value="PPIase_FKBP_N"/>
</dbReference>
<dbReference type="InterPro" id="IPR046357">
    <property type="entry name" value="PPIase_dom_sf"/>
</dbReference>
<dbReference type="STRING" id="391936.S7S_12705"/>
<dbReference type="Proteomes" id="UP000006764">
    <property type="component" value="Chromosome"/>
</dbReference>
<dbReference type="SUPFAM" id="SSF54534">
    <property type="entry name" value="FKBP-like"/>
    <property type="match status" value="1"/>
</dbReference>
<feature type="signal peptide" evidence="7">
    <location>
        <begin position="1"/>
        <end position="19"/>
    </location>
</feature>
<dbReference type="InterPro" id="IPR036944">
    <property type="entry name" value="PPIase_FKBP_N_sf"/>
</dbReference>
<dbReference type="InterPro" id="IPR001179">
    <property type="entry name" value="PPIase_FKBP_dom"/>
</dbReference>
<evidence type="ECO:0000256" key="4">
    <source>
        <dbReference type="ARBA" id="ARBA00023235"/>
    </source>
</evidence>
<proteinExistence type="inferred from homology"/>
<dbReference type="PROSITE" id="PS50059">
    <property type="entry name" value="FKBP_PPIASE"/>
    <property type="match status" value="1"/>
</dbReference>
<evidence type="ECO:0000313" key="9">
    <source>
        <dbReference type="EMBL" id="AJD48953.1"/>
    </source>
</evidence>
<dbReference type="PROSITE" id="PS51257">
    <property type="entry name" value="PROKAR_LIPOPROTEIN"/>
    <property type="match status" value="1"/>
</dbReference>
<keyword evidence="10" id="KW-1185">Reference proteome</keyword>
<accession>A0A0B4XRC3</accession>
<evidence type="ECO:0000256" key="3">
    <source>
        <dbReference type="ARBA" id="ARBA00023110"/>
    </source>
</evidence>
<protein>
    <recommendedName>
        <fullName evidence="6">Peptidyl-prolyl cis-trans isomerase</fullName>
        <ecNumber evidence="6">5.2.1.8</ecNumber>
    </recommendedName>
</protein>
<feature type="chain" id="PRO_5002111321" description="Peptidyl-prolyl cis-trans isomerase" evidence="7">
    <location>
        <begin position="20"/>
        <end position="237"/>
    </location>
</feature>
<reference evidence="9 10" key="1">
    <citation type="journal article" date="2012" name="J. Bacteriol.">
        <title>Genome sequence of an alkane-degrading bacterium, Alcanivorax pacificus type strain W11-5, isolated from deep sea sediment.</title>
        <authorList>
            <person name="Lai Q."/>
            <person name="Shao Z."/>
        </authorList>
    </citation>
    <scope>NUCLEOTIDE SEQUENCE [LARGE SCALE GENOMIC DNA]</scope>
    <source>
        <strain evidence="9 10">W11-5</strain>
    </source>
</reference>
<evidence type="ECO:0000256" key="6">
    <source>
        <dbReference type="RuleBase" id="RU003915"/>
    </source>
</evidence>
<evidence type="ECO:0000256" key="7">
    <source>
        <dbReference type="SAM" id="SignalP"/>
    </source>
</evidence>
<keyword evidence="4 5" id="KW-0413">Isomerase</keyword>
<dbReference type="Pfam" id="PF01346">
    <property type="entry name" value="FKBP_N"/>
    <property type="match status" value="1"/>
</dbReference>
<dbReference type="PANTHER" id="PTHR43811:SF23">
    <property type="entry name" value="FKBP-TYPE 22 KDA PEPTIDYL-PROLYL CIS-TRANS ISOMERASE"/>
    <property type="match status" value="1"/>
</dbReference>
<dbReference type="OrthoDB" id="9814548at2"/>
<dbReference type="AlphaFoldDB" id="A0A0B4XRC3"/>
<comment type="catalytic activity">
    <reaction evidence="1 5 6">
        <text>[protein]-peptidylproline (omega=180) = [protein]-peptidylproline (omega=0)</text>
        <dbReference type="Rhea" id="RHEA:16237"/>
        <dbReference type="Rhea" id="RHEA-COMP:10747"/>
        <dbReference type="Rhea" id="RHEA-COMP:10748"/>
        <dbReference type="ChEBI" id="CHEBI:83833"/>
        <dbReference type="ChEBI" id="CHEBI:83834"/>
        <dbReference type="EC" id="5.2.1.8"/>
    </reaction>
</comment>
<dbReference type="GO" id="GO:0003755">
    <property type="term" value="F:peptidyl-prolyl cis-trans isomerase activity"/>
    <property type="evidence" value="ECO:0007669"/>
    <property type="project" value="UniProtKB-UniRule"/>
</dbReference>
<dbReference type="EMBL" id="CP004387">
    <property type="protein sequence ID" value="AJD48953.1"/>
    <property type="molecule type" value="Genomic_DNA"/>
</dbReference>
<gene>
    <name evidence="9" type="ORF">S7S_12705</name>
</gene>
<evidence type="ECO:0000313" key="10">
    <source>
        <dbReference type="Proteomes" id="UP000006764"/>
    </source>
</evidence>
<dbReference type="KEGG" id="apac:S7S_12705"/>
<dbReference type="FunFam" id="3.10.50.40:FF:000006">
    <property type="entry name" value="Peptidyl-prolyl cis-trans isomerase"/>
    <property type="match status" value="1"/>
</dbReference>
<keyword evidence="3 5" id="KW-0697">Rotamase</keyword>
<dbReference type="RefSeq" id="WP_008738667.1">
    <property type="nucleotide sequence ID" value="NZ_CP004387.1"/>
</dbReference>
<feature type="domain" description="PPIase FKBP-type" evidence="8">
    <location>
        <begin position="148"/>
        <end position="234"/>
    </location>
</feature>
<dbReference type="PANTHER" id="PTHR43811">
    <property type="entry name" value="FKBP-TYPE PEPTIDYL-PROLYL CIS-TRANS ISOMERASE FKPA"/>
    <property type="match status" value="1"/>
</dbReference>
<evidence type="ECO:0000259" key="8">
    <source>
        <dbReference type="PROSITE" id="PS50059"/>
    </source>
</evidence>
<dbReference type="Gene3D" id="3.10.50.40">
    <property type="match status" value="1"/>
</dbReference>
<dbReference type="HOGENOM" id="CLU_013615_0_1_6"/>
<comment type="similarity">
    <text evidence="2 6">Belongs to the FKBP-type PPIase family.</text>
</comment>
<dbReference type="Gene3D" id="1.10.287.460">
    <property type="entry name" value="Peptidyl-prolyl cis-trans isomerase, FKBP-type, N-terminal domain"/>
    <property type="match status" value="1"/>
</dbReference>
<keyword evidence="7" id="KW-0732">Signal</keyword>
<name>A0A0B4XRC3_9GAMM</name>
<evidence type="ECO:0000256" key="5">
    <source>
        <dbReference type="PROSITE-ProRule" id="PRU00277"/>
    </source>
</evidence>
<dbReference type="EC" id="5.2.1.8" evidence="6"/>
<dbReference type="GO" id="GO:0006457">
    <property type="term" value="P:protein folding"/>
    <property type="evidence" value="ECO:0007669"/>
    <property type="project" value="InterPro"/>
</dbReference>
<organism evidence="9 10">
    <name type="scientific">Isoalcanivorax pacificus W11-5</name>
    <dbReference type="NCBI Taxonomy" id="391936"/>
    <lineage>
        <taxon>Bacteria</taxon>
        <taxon>Pseudomonadati</taxon>
        <taxon>Pseudomonadota</taxon>
        <taxon>Gammaproteobacteria</taxon>
        <taxon>Oceanospirillales</taxon>
        <taxon>Alcanivoracaceae</taxon>
        <taxon>Isoalcanivorax</taxon>
    </lineage>
</organism>
<sequence length="237" mass="25777">MKHLAIIASILSISGCASQAPQEVDTSSSSDVTAYSFGIEAGKTVKAGLEDKYIDKDLFLLGVHDAIKGNNLRYSLTPEEISAAHNEHNIWATEKKEEEALIAGEKNAQEGSSFIESYSSREGVRSLDSGILYTVLSAGDGASHPTAEDTVEVHYEGRLIDGTVFDSSVERGEPVSIELERVIEGWREAITHMSEGDKWEVVIPSRLAYGTQGRPPAIEPNKTLIFQIELLKIAEEG</sequence>
<evidence type="ECO:0000256" key="1">
    <source>
        <dbReference type="ARBA" id="ARBA00000971"/>
    </source>
</evidence>
<evidence type="ECO:0000256" key="2">
    <source>
        <dbReference type="ARBA" id="ARBA00006577"/>
    </source>
</evidence>